<dbReference type="GO" id="GO:0005829">
    <property type="term" value="C:cytosol"/>
    <property type="evidence" value="ECO:0007669"/>
    <property type="project" value="TreeGrafter"/>
</dbReference>
<dbReference type="HAMAP" id="MF_01498">
    <property type="entry name" value="RadA_bact"/>
    <property type="match status" value="1"/>
</dbReference>
<dbReference type="GO" id="GO:0008270">
    <property type="term" value="F:zinc ion binding"/>
    <property type="evidence" value="ECO:0007669"/>
    <property type="project" value="UniProtKB-KW"/>
</dbReference>
<comment type="function">
    <text evidence="13">DNA-dependent ATPase involved in processing of recombination intermediates, plays a role in repairing DNA breaks. Stimulates the branch migration of RecA-mediated strand transfer reactions, allowing the 3' invading strand to extend heteroduplex DNA faster. Binds ssDNA in the presence of ADP but not other nucleotides, has ATPase activity that is stimulated by ssDNA and various branched DNA structures, but inhibited by SSB. Does not have RecA's homology-searching function.</text>
</comment>
<keyword evidence="4 13" id="KW-0863">Zinc-finger</keyword>
<organism evidence="15 16">
    <name type="scientific">Campylobacter concisus</name>
    <dbReference type="NCBI Taxonomy" id="199"/>
    <lineage>
        <taxon>Bacteria</taxon>
        <taxon>Pseudomonadati</taxon>
        <taxon>Campylobacterota</taxon>
        <taxon>Epsilonproteobacteria</taxon>
        <taxon>Campylobacterales</taxon>
        <taxon>Campylobacteraceae</taxon>
        <taxon>Campylobacter</taxon>
    </lineage>
</organism>
<dbReference type="CDD" id="cd01121">
    <property type="entry name" value="RadA_SMS_N"/>
    <property type="match status" value="1"/>
</dbReference>
<evidence type="ECO:0000256" key="7">
    <source>
        <dbReference type="ARBA" id="ARBA00022840"/>
    </source>
</evidence>
<dbReference type="InterPro" id="IPR014721">
    <property type="entry name" value="Ribsml_uS5_D2-typ_fold_subgr"/>
</dbReference>
<dbReference type="InterPro" id="IPR003593">
    <property type="entry name" value="AAA+_ATPase"/>
</dbReference>
<keyword evidence="1 11" id="KW-0479">Metal-binding</keyword>
<dbReference type="InterPro" id="IPR004504">
    <property type="entry name" value="DNA_repair_RadA"/>
</dbReference>
<evidence type="ECO:0000313" key="15">
    <source>
        <dbReference type="EMBL" id="ALF47807.1"/>
    </source>
</evidence>
<dbReference type="KEGG" id="ccoc:CCON33237_1140"/>
<dbReference type="InterPro" id="IPR027417">
    <property type="entry name" value="P-loop_NTPase"/>
</dbReference>
<keyword evidence="8 11" id="KW-0346">Stress response</keyword>
<dbReference type="PRINTS" id="PR01874">
    <property type="entry name" value="DNAREPAIRADA"/>
</dbReference>
<evidence type="ECO:0000256" key="8">
    <source>
        <dbReference type="ARBA" id="ARBA00023016"/>
    </source>
</evidence>
<comment type="similarity">
    <text evidence="11 13">Belongs to the RecA family. RadA subfamily.</text>
</comment>
<dbReference type="PATRIC" id="fig|199.248.peg.1176"/>
<sequence length="446" mass="49068">MAKAKPVFECQACGNQQSKWLGKCPQCGAWDSFVELSQQEIKISKEIAKSTGVASKAISIDEVEIQNFTRFSTKDSELDLVLGGGVVEGSLVLIGGSPGIGKSTLLLKIGSNLAKDGKKTLYVSGEESQSQIKMRADRLNAVDKNLYLLTEICLEDILLEVQKSDYKVLVIDSIQTLYSQNISSAPGSITQVREITFELMRLAKSQNICVFIIGHITKEGSIAGPRVLEHMVDVVLYFEGDASRELRILRGFKNRFGSTSEVGIFEMSQHGLVSANEVSSKFFTRGGAMSGSAITIIMEGSRALSIEIQALVCESAYPKRSSTGFERNRLDMLLALLERKLEIPLGHYDVFINVSGGVKINETAADLAVIAAIISSFKNRPISKDSVFIGELSLNGEIREIFNLDQRLKEAKMQKFKNAIIPNKPLDTQGLKCFYAKDITQVLEWM</sequence>
<dbReference type="Pfam" id="PF13541">
    <property type="entry name" value="ChlI"/>
    <property type="match status" value="1"/>
</dbReference>
<comment type="domain">
    <text evidence="11">The middle region has homology to RecA with ATPase motifs including the RadA KNRFG motif, while the C-terminus is homologous to Lon protease.</text>
</comment>
<evidence type="ECO:0000256" key="3">
    <source>
        <dbReference type="ARBA" id="ARBA00022763"/>
    </source>
</evidence>
<dbReference type="SUPFAM" id="SSF52540">
    <property type="entry name" value="P-loop containing nucleoside triphosphate hydrolases"/>
    <property type="match status" value="1"/>
</dbReference>
<evidence type="ECO:0000256" key="10">
    <source>
        <dbReference type="ARBA" id="ARBA00023204"/>
    </source>
</evidence>
<dbReference type="AlphaFoldDB" id="A0A0M4STP4"/>
<dbReference type="GeneID" id="28662814"/>
<dbReference type="EMBL" id="CP012541">
    <property type="protein sequence ID" value="ALF47807.1"/>
    <property type="molecule type" value="Genomic_DNA"/>
</dbReference>
<evidence type="ECO:0000256" key="2">
    <source>
        <dbReference type="ARBA" id="ARBA00022741"/>
    </source>
</evidence>
<keyword evidence="7 11" id="KW-0067">ATP-binding</keyword>
<keyword evidence="3 11" id="KW-0227">DNA damage</keyword>
<evidence type="ECO:0000313" key="16">
    <source>
        <dbReference type="Proteomes" id="UP000066049"/>
    </source>
</evidence>
<dbReference type="PANTHER" id="PTHR32472">
    <property type="entry name" value="DNA REPAIR PROTEIN RADA"/>
    <property type="match status" value="1"/>
</dbReference>
<gene>
    <name evidence="11 15" type="primary">radA</name>
    <name evidence="15" type="ORF">CCON33237_1140</name>
</gene>
<evidence type="ECO:0000259" key="14">
    <source>
        <dbReference type="PROSITE" id="PS50162"/>
    </source>
</evidence>
<dbReference type="InterPro" id="IPR041166">
    <property type="entry name" value="Rubredoxin_2"/>
</dbReference>
<evidence type="ECO:0000256" key="11">
    <source>
        <dbReference type="HAMAP-Rule" id="MF_01498"/>
    </source>
</evidence>
<evidence type="ECO:0000256" key="9">
    <source>
        <dbReference type="ARBA" id="ARBA00023125"/>
    </source>
</evidence>
<keyword evidence="6 13" id="KW-0862">Zinc</keyword>
<dbReference type="GO" id="GO:0000725">
    <property type="term" value="P:recombinational repair"/>
    <property type="evidence" value="ECO:0007669"/>
    <property type="project" value="UniProtKB-UniRule"/>
</dbReference>
<dbReference type="Pfam" id="PF18073">
    <property type="entry name" value="Zn_ribbon_LapB"/>
    <property type="match status" value="1"/>
</dbReference>
<evidence type="ECO:0000256" key="4">
    <source>
        <dbReference type="ARBA" id="ARBA00022771"/>
    </source>
</evidence>
<keyword evidence="10 11" id="KW-0234">DNA repair</keyword>
<dbReference type="FunFam" id="3.40.50.300:FF:000050">
    <property type="entry name" value="DNA repair protein RadA"/>
    <property type="match status" value="1"/>
</dbReference>
<feature type="domain" description="RecA family profile 1" evidence="14">
    <location>
        <begin position="67"/>
        <end position="216"/>
    </location>
</feature>
<dbReference type="SUPFAM" id="SSF54211">
    <property type="entry name" value="Ribosomal protein S5 domain 2-like"/>
    <property type="match status" value="1"/>
</dbReference>
<dbReference type="InterPro" id="IPR020588">
    <property type="entry name" value="RecA_ATP-bd"/>
</dbReference>
<dbReference type="SMART" id="SM00382">
    <property type="entry name" value="AAA"/>
    <property type="match status" value="1"/>
</dbReference>
<dbReference type="GO" id="GO:0016787">
    <property type="term" value="F:hydrolase activity"/>
    <property type="evidence" value="ECO:0007669"/>
    <property type="project" value="UniProtKB-KW"/>
</dbReference>
<dbReference type="Proteomes" id="UP000066049">
    <property type="component" value="Chromosome"/>
</dbReference>
<evidence type="ECO:0000256" key="5">
    <source>
        <dbReference type="ARBA" id="ARBA00022801"/>
    </source>
</evidence>
<keyword evidence="2 11" id="KW-0547">Nucleotide-binding</keyword>
<protein>
    <recommendedName>
        <fullName evidence="11 12">DNA repair protein RadA</fullName>
    </recommendedName>
</protein>
<keyword evidence="5" id="KW-0378">Hydrolase</keyword>
<comment type="function">
    <text evidence="11">Plays a role in repairing double-strand DNA breaks, probably involving stabilizing or processing branched DNA or blocked replication forks.</text>
</comment>
<dbReference type="RefSeq" id="WP_054196782.1">
    <property type="nucleotide sequence ID" value="NZ_CABMKQ010000013.1"/>
</dbReference>
<dbReference type="GO" id="GO:0140664">
    <property type="term" value="F:ATP-dependent DNA damage sensor activity"/>
    <property type="evidence" value="ECO:0007669"/>
    <property type="project" value="InterPro"/>
</dbReference>
<keyword evidence="9 11" id="KW-0238">DNA-binding</keyword>
<feature type="region of interest" description="Lon-protease-like" evidence="11">
    <location>
        <begin position="349"/>
        <end position="446"/>
    </location>
</feature>
<dbReference type="Gene3D" id="3.40.50.300">
    <property type="entry name" value="P-loop containing nucleotide triphosphate hydrolases"/>
    <property type="match status" value="1"/>
</dbReference>
<name>A0A0M4STP4_9BACT</name>
<evidence type="ECO:0000256" key="6">
    <source>
        <dbReference type="ARBA" id="ARBA00022833"/>
    </source>
</evidence>
<dbReference type="GO" id="GO:0003684">
    <property type="term" value="F:damaged DNA binding"/>
    <property type="evidence" value="ECO:0007669"/>
    <property type="project" value="InterPro"/>
</dbReference>
<evidence type="ECO:0000256" key="1">
    <source>
        <dbReference type="ARBA" id="ARBA00022723"/>
    </source>
</evidence>
<proteinExistence type="inferred from homology"/>
<dbReference type="NCBIfam" id="TIGR00416">
    <property type="entry name" value="sms"/>
    <property type="match status" value="1"/>
</dbReference>
<dbReference type="PANTHER" id="PTHR32472:SF10">
    <property type="entry name" value="DNA REPAIR PROTEIN RADA-LIKE PROTEIN"/>
    <property type="match status" value="1"/>
</dbReference>
<dbReference type="GO" id="GO:0005524">
    <property type="term" value="F:ATP binding"/>
    <property type="evidence" value="ECO:0007669"/>
    <property type="project" value="UniProtKB-UniRule"/>
</dbReference>
<dbReference type="Pfam" id="PF13481">
    <property type="entry name" value="AAA_25"/>
    <property type="match status" value="1"/>
</dbReference>
<dbReference type="Gene3D" id="3.30.230.10">
    <property type="match status" value="1"/>
</dbReference>
<feature type="binding site" evidence="11">
    <location>
        <begin position="96"/>
        <end position="103"/>
    </location>
    <ligand>
        <name>ATP</name>
        <dbReference type="ChEBI" id="CHEBI:30616"/>
    </ligand>
</feature>
<reference evidence="16" key="1">
    <citation type="submission" date="2015-08" db="EMBL/GenBank/DDBJ databases">
        <title>Comparative genomics of the Campylobacter concisus group.</title>
        <authorList>
            <person name="Miller W.G."/>
            <person name="Yee E."/>
            <person name="Chapman M.H."/>
            <person name="Huynh S."/>
            <person name="Bono J.L."/>
            <person name="On S.L.W."/>
            <person name="St Leger J."/>
            <person name="Foster G."/>
            <person name="Parker C.T."/>
        </authorList>
    </citation>
    <scope>NUCLEOTIDE SEQUENCE [LARGE SCALE GENOMIC DNA]</scope>
    <source>
        <strain evidence="16">ATCC 33237</strain>
    </source>
</reference>
<feature type="short sequence motif" description="RadA KNRFG motif" evidence="11">
    <location>
        <begin position="253"/>
        <end position="257"/>
    </location>
</feature>
<evidence type="ECO:0000256" key="13">
    <source>
        <dbReference type="RuleBase" id="RU003555"/>
    </source>
</evidence>
<dbReference type="InterPro" id="IPR020568">
    <property type="entry name" value="Ribosomal_Su5_D2-typ_SF"/>
</dbReference>
<accession>A0A0M4STP4</accession>
<dbReference type="PROSITE" id="PS50162">
    <property type="entry name" value="RECA_2"/>
    <property type="match status" value="1"/>
</dbReference>
<evidence type="ECO:0000256" key="12">
    <source>
        <dbReference type="NCBIfam" id="TIGR00416"/>
    </source>
</evidence>